<name>A0A499UH30_9ACTN</name>
<evidence type="ECO:0000256" key="3">
    <source>
        <dbReference type="SAM" id="MobiDB-lite"/>
    </source>
</evidence>
<feature type="compositionally biased region" description="Low complexity" evidence="3">
    <location>
        <begin position="96"/>
        <end position="107"/>
    </location>
</feature>
<dbReference type="SUPFAM" id="SSF53756">
    <property type="entry name" value="UDP-Glycosyltransferase/glycogen phosphorylase"/>
    <property type="match status" value="1"/>
</dbReference>
<dbReference type="EMBL" id="AP019620">
    <property type="protein sequence ID" value="BBJ40854.1"/>
    <property type="molecule type" value="Genomic_DNA"/>
</dbReference>
<dbReference type="GO" id="GO:0004645">
    <property type="term" value="F:1,4-alpha-oligoglucan phosphorylase activity"/>
    <property type="evidence" value="ECO:0007669"/>
    <property type="project" value="UniProtKB-EC"/>
</dbReference>
<organism evidence="5 6">
    <name type="scientific">Streptomyces antimycoticus</name>
    <dbReference type="NCBI Taxonomy" id="68175"/>
    <lineage>
        <taxon>Bacteria</taxon>
        <taxon>Bacillati</taxon>
        <taxon>Actinomycetota</taxon>
        <taxon>Actinomycetes</taxon>
        <taxon>Kitasatosporales</taxon>
        <taxon>Streptomycetaceae</taxon>
        <taxon>Streptomyces</taxon>
        <taxon>Streptomyces violaceusniger group</taxon>
    </lineage>
</organism>
<feature type="region of interest" description="Disordered" evidence="3">
    <location>
        <begin position="435"/>
        <end position="519"/>
    </location>
</feature>
<dbReference type="AlphaFoldDB" id="A0A499UH30"/>
<feature type="region of interest" description="Disordered" evidence="3">
    <location>
        <begin position="93"/>
        <end position="115"/>
    </location>
</feature>
<comment type="catalytic activity">
    <reaction evidence="1">
        <text>[(1-&gt;4)-alpha-D-glucosyl](n) + phosphate = [(1-&gt;4)-alpha-D-glucosyl](n-1) + alpha-D-glucose 1-phosphate</text>
        <dbReference type="Rhea" id="RHEA:41732"/>
        <dbReference type="Rhea" id="RHEA-COMP:9584"/>
        <dbReference type="Rhea" id="RHEA-COMP:9586"/>
        <dbReference type="ChEBI" id="CHEBI:15444"/>
        <dbReference type="ChEBI" id="CHEBI:43474"/>
        <dbReference type="ChEBI" id="CHEBI:58601"/>
        <dbReference type="EC" id="2.4.1.1"/>
    </reaction>
</comment>
<gene>
    <name evidence="5" type="ORF">SSPO_035720</name>
</gene>
<dbReference type="GO" id="GO:0005975">
    <property type="term" value="P:carbohydrate metabolic process"/>
    <property type="evidence" value="ECO:0007669"/>
    <property type="project" value="InterPro"/>
</dbReference>
<dbReference type="PANTHER" id="PTHR42655">
    <property type="entry name" value="GLYCOGEN PHOSPHORYLASE"/>
    <property type="match status" value="1"/>
</dbReference>
<dbReference type="InterPro" id="IPR024517">
    <property type="entry name" value="Glycogen_phosphorylase_DUF3417"/>
</dbReference>
<dbReference type="Proteomes" id="UP000463951">
    <property type="component" value="Chromosome"/>
</dbReference>
<evidence type="ECO:0000313" key="5">
    <source>
        <dbReference type="EMBL" id="BBJ40854.1"/>
    </source>
</evidence>
<evidence type="ECO:0000256" key="2">
    <source>
        <dbReference type="ARBA" id="ARBA00022533"/>
    </source>
</evidence>
<accession>A0A499UH30</accession>
<sequence>MLPEPLRPLHRLARNLRWSWHPETRELFESVDPEGWRESGGDPVRLLGAVPVSRLADLAEDRSFLRRLTAAADDLHDYLTGPRWYQGRVAAEDRAGPGASAPSGAPVPSVPPGPSAPSGLPAAIAYFSPEFGITAALPQYSGGLGILAGDHLKAASDLGVPLMGVGLLYRHGYFRQSLSREGWQQEHYPVLDPDELPLTQLSEADGRPLRIPLTLPGGRPLHARVWHAQVGRVPLLLLDSDVEENGHGERDVTDRLYGGGSEHRLLQEMLLGIGGVRAVRAYCRLTGHPDPEVFHTNEGHAGFQGLERIRELIADGADFGTAHEAVRAGTVFTTHTPVPAGIDRFDRELVARHFGDDAELPGIEVERVLALGMETYPGGEPNLFNMAVMGLRLAQRANGVSTLHGRVSREMFAGLWPGFDPEEVPITSITNGVHAPTWTAPRSPGSAPASSATSPTPSCGSCAAPCASGWSPRPGSGCTTPGGSAARAPPSSAGSTGCSTPTSSPSASPAASPPTSGSP</sequence>
<evidence type="ECO:0000259" key="4">
    <source>
        <dbReference type="Pfam" id="PF11897"/>
    </source>
</evidence>
<protein>
    <recommendedName>
        <fullName evidence="4">DUF3417 domain-containing protein</fullName>
    </recommendedName>
</protein>
<feature type="domain" description="DUF3417" evidence="4">
    <location>
        <begin position="2"/>
        <end position="137"/>
    </location>
</feature>
<dbReference type="InterPro" id="IPR052182">
    <property type="entry name" value="Glycogen/Maltodextrin_Phosph"/>
</dbReference>
<keyword evidence="2" id="KW-0021">Allosteric enzyme</keyword>
<dbReference type="GO" id="GO:0030170">
    <property type="term" value="F:pyridoxal phosphate binding"/>
    <property type="evidence" value="ECO:0007669"/>
    <property type="project" value="InterPro"/>
</dbReference>
<evidence type="ECO:0000313" key="6">
    <source>
        <dbReference type="Proteomes" id="UP000463951"/>
    </source>
</evidence>
<dbReference type="InterPro" id="IPR011834">
    <property type="entry name" value="Agluc_phsphrylas"/>
</dbReference>
<proteinExistence type="predicted"/>
<reference evidence="5 6" key="1">
    <citation type="journal article" date="2020" name="Int. J. Syst. Evol. Microbiol.">
        <title>Reclassification of Streptomyces castelarensis and Streptomyces sporoclivatus as later heterotypic synonyms of Streptomyces antimycoticus.</title>
        <authorList>
            <person name="Komaki H."/>
            <person name="Tamura T."/>
        </authorList>
    </citation>
    <scope>NUCLEOTIDE SEQUENCE [LARGE SCALE GENOMIC DNA]</scope>
    <source>
        <strain evidence="5 6">NBRC 100767</strain>
    </source>
</reference>
<feature type="compositionally biased region" description="Low complexity" evidence="3">
    <location>
        <begin position="440"/>
        <end position="462"/>
    </location>
</feature>
<dbReference type="PANTHER" id="PTHR42655:SF1">
    <property type="entry name" value="GLYCOGEN PHOSPHORYLASE"/>
    <property type="match status" value="1"/>
</dbReference>
<evidence type="ECO:0000256" key="1">
    <source>
        <dbReference type="ARBA" id="ARBA00001275"/>
    </source>
</evidence>
<dbReference type="Gene3D" id="3.40.50.2000">
    <property type="entry name" value="Glycogen Phosphorylase B"/>
    <property type="match status" value="2"/>
</dbReference>
<dbReference type="Pfam" id="PF11897">
    <property type="entry name" value="DUF3417"/>
    <property type="match status" value="1"/>
</dbReference>
<dbReference type="NCBIfam" id="TIGR02094">
    <property type="entry name" value="more_P_ylases"/>
    <property type="match status" value="1"/>
</dbReference>
<feature type="compositionally biased region" description="Low complexity" evidence="3">
    <location>
        <begin position="479"/>
        <end position="519"/>
    </location>
</feature>